<dbReference type="AlphaFoldDB" id="A0A6A2XGF0"/>
<feature type="domain" description="CBS" evidence="3">
    <location>
        <begin position="82"/>
        <end position="149"/>
    </location>
</feature>
<dbReference type="SMART" id="SM00116">
    <property type="entry name" value="CBS"/>
    <property type="match status" value="2"/>
</dbReference>
<dbReference type="PANTHER" id="PTHR43080:SF12">
    <property type="entry name" value="CYSTATHIONINE BETA-SYNTHASE (CBS) FAMILY PROTEIN"/>
    <property type="match status" value="1"/>
</dbReference>
<dbReference type="PROSITE" id="PS51371">
    <property type="entry name" value="CBS"/>
    <property type="match status" value="2"/>
</dbReference>
<evidence type="ECO:0000259" key="3">
    <source>
        <dbReference type="PROSITE" id="PS51371"/>
    </source>
</evidence>
<reference evidence="4" key="1">
    <citation type="submission" date="2019-09" db="EMBL/GenBank/DDBJ databases">
        <title>Draft genome information of white flower Hibiscus syriacus.</title>
        <authorList>
            <person name="Kim Y.-M."/>
        </authorList>
    </citation>
    <scope>NUCLEOTIDE SEQUENCE [LARGE SCALE GENOMIC DNA]</scope>
    <source>
        <strain evidence="4">YM2019G1</strain>
    </source>
</reference>
<keyword evidence="5" id="KW-1185">Reference proteome</keyword>
<dbReference type="PANTHER" id="PTHR43080">
    <property type="entry name" value="CBS DOMAIN-CONTAINING PROTEIN CBSX3, MITOCHONDRIAL"/>
    <property type="match status" value="1"/>
</dbReference>
<keyword evidence="1 2" id="KW-0129">CBS domain</keyword>
<evidence type="ECO:0000313" key="5">
    <source>
        <dbReference type="Proteomes" id="UP000436088"/>
    </source>
</evidence>
<dbReference type="CDD" id="cd04623">
    <property type="entry name" value="CBS_pair_bac_euk"/>
    <property type="match status" value="1"/>
</dbReference>
<dbReference type="Gene3D" id="3.10.580.10">
    <property type="entry name" value="CBS-domain"/>
    <property type="match status" value="2"/>
</dbReference>
<dbReference type="InterPro" id="IPR000644">
    <property type="entry name" value="CBS_dom"/>
</dbReference>
<organism evidence="4 5">
    <name type="scientific">Hibiscus syriacus</name>
    <name type="common">Rose of Sharon</name>
    <dbReference type="NCBI Taxonomy" id="106335"/>
    <lineage>
        <taxon>Eukaryota</taxon>
        <taxon>Viridiplantae</taxon>
        <taxon>Streptophyta</taxon>
        <taxon>Embryophyta</taxon>
        <taxon>Tracheophyta</taxon>
        <taxon>Spermatophyta</taxon>
        <taxon>Magnoliopsida</taxon>
        <taxon>eudicotyledons</taxon>
        <taxon>Gunneridae</taxon>
        <taxon>Pentapetalae</taxon>
        <taxon>rosids</taxon>
        <taxon>malvids</taxon>
        <taxon>Malvales</taxon>
        <taxon>Malvaceae</taxon>
        <taxon>Malvoideae</taxon>
        <taxon>Hibiscus</taxon>
    </lineage>
</organism>
<sequence>MQGLIQGLRSCWQERIKVAIIRHSGGTSSSKTMMSSQSMEMEEKGLENMTVADVLMTKGEATVGSWISCRINDNVDDAMKNVSTMHPLQLPPSALLWNIVIKRKQVLQMAQHNIGSLVVLKPGDQQHIAGIITERDYLRKIIGQGRSPKYTRVGEIMTNEVFSLFPNTFFSLLVFLLPLDLAFVKQEKLITVKSDTSILQAMQLMTDNHIRHVPVIDGRLVGMVSIVDVVRAVVEQQNGELNRLNSFIKGDYY</sequence>
<evidence type="ECO:0000256" key="2">
    <source>
        <dbReference type="PROSITE-ProRule" id="PRU00703"/>
    </source>
</evidence>
<proteinExistence type="predicted"/>
<name>A0A6A2XGF0_HIBSY</name>
<dbReference type="InterPro" id="IPR046342">
    <property type="entry name" value="CBS_dom_sf"/>
</dbReference>
<gene>
    <name evidence="4" type="ORF">F3Y22_tig00111745pilonHSYRG00016</name>
</gene>
<accession>A0A6A2XGF0</accession>
<dbReference type="EMBL" id="VEPZ02001417">
    <property type="protein sequence ID" value="KAE8674508.1"/>
    <property type="molecule type" value="Genomic_DNA"/>
</dbReference>
<dbReference type="SUPFAM" id="SSF54631">
    <property type="entry name" value="CBS-domain pair"/>
    <property type="match status" value="1"/>
</dbReference>
<comment type="caution">
    <text evidence="4">The sequence shown here is derived from an EMBL/GenBank/DDBJ whole genome shotgun (WGS) entry which is preliminary data.</text>
</comment>
<dbReference type="Proteomes" id="UP000436088">
    <property type="component" value="Unassembled WGS sequence"/>
</dbReference>
<feature type="domain" description="CBS" evidence="3">
    <location>
        <begin position="183"/>
        <end position="241"/>
    </location>
</feature>
<dbReference type="Pfam" id="PF00571">
    <property type="entry name" value="CBS"/>
    <property type="match status" value="2"/>
</dbReference>
<protein>
    <submittedName>
        <fullName evidence="4">CBS domain-containing protein CBSX3</fullName>
    </submittedName>
</protein>
<evidence type="ECO:0000256" key="1">
    <source>
        <dbReference type="ARBA" id="ARBA00023122"/>
    </source>
</evidence>
<evidence type="ECO:0000313" key="4">
    <source>
        <dbReference type="EMBL" id="KAE8674508.1"/>
    </source>
</evidence>
<dbReference type="InterPro" id="IPR051257">
    <property type="entry name" value="Diverse_CBS-Domain"/>
</dbReference>
<dbReference type="InterPro" id="IPR044725">
    <property type="entry name" value="CBSX3_CBS_dom"/>
</dbReference>